<evidence type="ECO:0000256" key="3">
    <source>
        <dbReference type="ARBA" id="ARBA00022553"/>
    </source>
</evidence>
<comment type="similarity">
    <text evidence="2">Belongs to the CDK2AP family.</text>
</comment>
<evidence type="ECO:0000256" key="1">
    <source>
        <dbReference type="ARBA" id="ARBA00004123"/>
    </source>
</evidence>
<comment type="subcellular location">
    <subcellularLocation>
        <location evidence="1">Nucleus</location>
    </subcellularLocation>
</comment>
<dbReference type="GO" id="GO:0005737">
    <property type="term" value="C:cytoplasm"/>
    <property type="evidence" value="ECO:0007669"/>
    <property type="project" value="TreeGrafter"/>
</dbReference>
<dbReference type="Proteomes" id="UP001497525">
    <property type="component" value="Unassembled WGS sequence"/>
</dbReference>
<dbReference type="GO" id="GO:0005634">
    <property type="term" value="C:nucleus"/>
    <property type="evidence" value="ECO:0007669"/>
    <property type="project" value="UniProtKB-SubCell"/>
</dbReference>
<evidence type="ECO:0000313" key="5">
    <source>
        <dbReference type="EMBL" id="CAL5130050.1"/>
    </source>
</evidence>
<gene>
    <name evidence="5" type="ORF">CDAUBV1_LOCUS1490</name>
</gene>
<dbReference type="Pfam" id="PF09806">
    <property type="entry name" value="CDK2AP"/>
    <property type="match status" value="1"/>
</dbReference>
<organism evidence="5 6">
    <name type="scientific">Calicophoron daubneyi</name>
    <name type="common">Rumen fluke</name>
    <name type="synonym">Paramphistomum daubneyi</name>
    <dbReference type="NCBI Taxonomy" id="300641"/>
    <lineage>
        <taxon>Eukaryota</taxon>
        <taxon>Metazoa</taxon>
        <taxon>Spiralia</taxon>
        <taxon>Lophotrochozoa</taxon>
        <taxon>Platyhelminthes</taxon>
        <taxon>Trematoda</taxon>
        <taxon>Digenea</taxon>
        <taxon>Plagiorchiida</taxon>
        <taxon>Pronocephalata</taxon>
        <taxon>Paramphistomoidea</taxon>
        <taxon>Paramphistomidae</taxon>
        <taxon>Calicophoron</taxon>
    </lineage>
</organism>
<accession>A0AAV2T0P0</accession>
<evidence type="ECO:0000256" key="2">
    <source>
        <dbReference type="ARBA" id="ARBA00008485"/>
    </source>
</evidence>
<dbReference type="PANTHER" id="PTHR22607">
    <property type="entry name" value="DELETED IN ORAL CANCER 1/CDK2-ASSOCIATED PROTEIN 1"/>
    <property type="match status" value="1"/>
</dbReference>
<keyword evidence="3" id="KW-0597">Phosphoprotein</keyword>
<dbReference type="AlphaFoldDB" id="A0AAV2T0P0"/>
<dbReference type="EMBL" id="CAXLJL010000057">
    <property type="protein sequence ID" value="CAL5130050.1"/>
    <property type="molecule type" value="Genomic_DNA"/>
</dbReference>
<proteinExistence type="inferred from homology"/>
<name>A0AAV2T0P0_CALDB</name>
<dbReference type="InterPro" id="IPR017266">
    <property type="entry name" value="DOC_1/2"/>
</dbReference>
<protein>
    <submittedName>
        <fullName evidence="5">Uncharacterized protein</fullName>
    </submittedName>
</protein>
<dbReference type="PANTHER" id="PTHR22607:SF3">
    <property type="entry name" value="CDK2-ASSOCIATED PROTEIN 1, ISOFORM B"/>
    <property type="match status" value="1"/>
</dbReference>
<sequence length="125" mass="13959">MFQIMTMTPANNTPMHYPVIPASEDLNKYGHLLQVIEEMGRDIKPTYANNKNAAERLKKNIHTARILSAVEGMDQADLQESDMSELSTHPPVKQGSLNTAISGTVTQKMEVKLLGLKVLELEKRI</sequence>
<evidence type="ECO:0000313" key="6">
    <source>
        <dbReference type="Proteomes" id="UP001497525"/>
    </source>
</evidence>
<evidence type="ECO:0000256" key="4">
    <source>
        <dbReference type="ARBA" id="ARBA00023242"/>
    </source>
</evidence>
<comment type="caution">
    <text evidence="5">The sequence shown here is derived from an EMBL/GenBank/DDBJ whole genome shotgun (WGS) entry which is preliminary data.</text>
</comment>
<dbReference type="Gene3D" id="6.10.140.1300">
    <property type="match status" value="1"/>
</dbReference>
<reference evidence="5" key="1">
    <citation type="submission" date="2024-06" db="EMBL/GenBank/DDBJ databases">
        <authorList>
            <person name="Liu X."/>
            <person name="Lenzi L."/>
            <person name="Haldenby T S."/>
            <person name="Uol C."/>
        </authorList>
    </citation>
    <scope>NUCLEOTIDE SEQUENCE</scope>
</reference>
<keyword evidence="4" id="KW-0539">Nucleus</keyword>